<keyword evidence="2" id="KW-1185">Reference proteome</keyword>
<dbReference type="EMBL" id="JAKZHW010000001">
    <property type="protein sequence ID" value="MCH8616498.1"/>
    <property type="molecule type" value="Genomic_DNA"/>
</dbReference>
<accession>A0ABS9VND5</accession>
<dbReference type="Proteomes" id="UP001203058">
    <property type="component" value="Unassembled WGS sequence"/>
</dbReference>
<dbReference type="RefSeq" id="WP_241447295.1">
    <property type="nucleotide sequence ID" value="NZ_JAKZHW010000001.1"/>
</dbReference>
<protein>
    <submittedName>
        <fullName evidence="1">Uncharacterized protein</fullName>
    </submittedName>
</protein>
<reference evidence="1 2" key="1">
    <citation type="submission" date="2022-03" db="EMBL/GenBank/DDBJ databases">
        <authorList>
            <person name="Jo J.-H."/>
            <person name="Im W.-T."/>
        </authorList>
    </citation>
    <scope>NUCLEOTIDE SEQUENCE [LARGE SCALE GENOMIC DNA]</scope>
    <source>
        <strain evidence="1 2">SM33</strain>
    </source>
</reference>
<comment type="caution">
    <text evidence="1">The sequence shown here is derived from an EMBL/GenBank/DDBJ whole genome shotgun (WGS) entry which is preliminary data.</text>
</comment>
<proteinExistence type="predicted"/>
<evidence type="ECO:0000313" key="2">
    <source>
        <dbReference type="Proteomes" id="UP001203058"/>
    </source>
</evidence>
<evidence type="ECO:0000313" key="1">
    <source>
        <dbReference type="EMBL" id="MCH8616498.1"/>
    </source>
</evidence>
<gene>
    <name evidence="1" type="ORF">LZ016_10345</name>
</gene>
<organism evidence="1 2">
    <name type="scientific">Sphingomonas telluris</name>
    <dbReference type="NCBI Taxonomy" id="2907998"/>
    <lineage>
        <taxon>Bacteria</taxon>
        <taxon>Pseudomonadati</taxon>
        <taxon>Pseudomonadota</taxon>
        <taxon>Alphaproteobacteria</taxon>
        <taxon>Sphingomonadales</taxon>
        <taxon>Sphingomonadaceae</taxon>
        <taxon>Sphingomonas</taxon>
    </lineage>
</organism>
<name>A0ABS9VND5_9SPHN</name>
<sequence length="101" mass="10684">MTFLLMAALQTVSPAMSERIDLTIPQPCASPNASDGEVVVCANPNGESPYRLNQPEQPARKAIPSAQAQVAKGVSVAAETERADVGGFASNRAMVRLKIKF</sequence>